<dbReference type="InterPro" id="IPR050325">
    <property type="entry name" value="Prot/Nucl_acid_deglycase"/>
</dbReference>
<dbReference type="PANTHER" id="PTHR48094">
    <property type="entry name" value="PROTEIN/NUCLEIC ACID DEGLYCASE DJ-1-RELATED"/>
    <property type="match status" value="1"/>
</dbReference>
<gene>
    <name evidence="2" type="ORF">V6668_15920</name>
</gene>
<proteinExistence type="predicted"/>
<sequence length="184" mass="20129">MTNKVAVLMAEGYEEGETLTIVDILRRAGLTCDTFYFGDKLVKGMHGIFVEADKPFGEEVKQYDMIVLPGGRPGGQNLKENPDVIDMVQYFNQNNKYIGAMCSGTVVLSDAKVIEGKQVTGYVGYAEKLIGGIFKDEVVVADQNLVTSQGPATPYPFAYKIAEIFGKDTSGLREKMLYNFAGGK</sequence>
<dbReference type="NCBIfam" id="TIGR01383">
    <property type="entry name" value="not_thiJ"/>
    <property type="match status" value="1"/>
</dbReference>
<dbReference type="InterPro" id="IPR029062">
    <property type="entry name" value="Class_I_gatase-like"/>
</dbReference>
<dbReference type="PANTHER" id="PTHR48094:SF12">
    <property type="entry name" value="PARKINSON DISEASE PROTEIN 7 HOMOLOG"/>
    <property type="match status" value="1"/>
</dbReference>
<organism evidence="2 3">
    <name type="scientific">Paenibacillus amylolyticus</name>
    <dbReference type="NCBI Taxonomy" id="1451"/>
    <lineage>
        <taxon>Bacteria</taxon>
        <taxon>Bacillati</taxon>
        <taxon>Bacillota</taxon>
        <taxon>Bacilli</taxon>
        <taxon>Bacillales</taxon>
        <taxon>Paenibacillaceae</taxon>
        <taxon>Paenibacillus</taxon>
    </lineage>
</organism>
<name>A0ABD8AK88_PAEAM</name>
<dbReference type="Pfam" id="PF01965">
    <property type="entry name" value="DJ-1_PfpI"/>
    <property type="match status" value="1"/>
</dbReference>
<dbReference type="CDD" id="cd03135">
    <property type="entry name" value="GATase1_DJ-1"/>
    <property type="match status" value="1"/>
</dbReference>
<dbReference type="GeneID" id="93476983"/>
<evidence type="ECO:0000259" key="1">
    <source>
        <dbReference type="Pfam" id="PF01965"/>
    </source>
</evidence>
<evidence type="ECO:0000313" key="2">
    <source>
        <dbReference type="EMBL" id="WWP18012.1"/>
    </source>
</evidence>
<dbReference type="Gene3D" id="3.40.50.880">
    <property type="match status" value="1"/>
</dbReference>
<feature type="domain" description="DJ-1/PfpI" evidence="1">
    <location>
        <begin position="4"/>
        <end position="163"/>
    </location>
</feature>
<dbReference type="RefSeq" id="WP_036615521.1">
    <property type="nucleotide sequence ID" value="NZ_CP145892.1"/>
</dbReference>
<dbReference type="EMBL" id="CP145892">
    <property type="protein sequence ID" value="WWP18012.1"/>
    <property type="molecule type" value="Genomic_DNA"/>
</dbReference>
<protein>
    <submittedName>
        <fullName evidence="2">DJ-1 family glyoxalase III</fullName>
    </submittedName>
</protein>
<dbReference type="InterPro" id="IPR002818">
    <property type="entry name" value="DJ-1/PfpI"/>
</dbReference>
<dbReference type="SUPFAM" id="SSF52317">
    <property type="entry name" value="Class I glutamine amidotransferase-like"/>
    <property type="match status" value="1"/>
</dbReference>
<dbReference type="AlphaFoldDB" id="A0ABD8AK88"/>
<accession>A0ABD8AK88</accession>
<evidence type="ECO:0000313" key="3">
    <source>
        <dbReference type="Proteomes" id="UP001364764"/>
    </source>
</evidence>
<dbReference type="Proteomes" id="UP001364764">
    <property type="component" value="Chromosome"/>
</dbReference>
<dbReference type="InterPro" id="IPR006287">
    <property type="entry name" value="DJ-1"/>
</dbReference>
<reference evidence="2 3" key="1">
    <citation type="submission" date="2024-02" db="EMBL/GenBank/DDBJ databases">
        <title>Complete sequences of two Paenibacillus sp. strains and one Lysinibacillus strain isolated from the environment on STAA medium highlight biotechnological potential.</title>
        <authorList>
            <person name="Attere S.A."/>
            <person name="Piche L.C."/>
            <person name="Intertaglia L."/>
            <person name="Lami R."/>
            <person name="Charette S.J."/>
            <person name="Vincent A.T."/>
        </authorList>
    </citation>
    <scope>NUCLEOTIDE SEQUENCE [LARGE SCALE GENOMIC DNA]</scope>
    <source>
        <strain evidence="2 3">Y5S-7</strain>
    </source>
</reference>